<organism evidence="2 3">
    <name type="scientific">Paenibacillus provencensis</name>
    <dbReference type="NCBI Taxonomy" id="441151"/>
    <lineage>
        <taxon>Bacteria</taxon>
        <taxon>Bacillati</taxon>
        <taxon>Bacillota</taxon>
        <taxon>Bacilli</taxon>
        <taxon>Bacillales</taxon>
        <taxon>Paenibacillaceae</taxon>
        <taxon>Paenibacillus</taxon>
    </lineage>
</organism>
<evidence type="ECO:0008006" key="4">
    <source>
        <dbReference type="Google" id="ProtNLM"/>
    </source>
</evidence>
<dbReference type="PROSITE" id="PS51257">
    <property type="entry name" value="PROKAR_LIPOPROTEIN"/>
    <property type="match status" value="1"/>
</dbReference>
<sequence>MKKHRYIMLTVLFTLLFVISACTNSNVSNAVESAEKYKLAELESPQISEVTDQLITEKYEVMEPLTTETFHDRSTKTRLFITGSQLARKKESEVHLTNLEFTERNVAETQIELDYTGTLSMAEDTLDLEGTIYLLKEANEWRVNNDVYNIEDILNIIMER</sequence>
<dbReference type="EMBL" id="JBHTKX010000001">
    <property type="protein sequence ID" value="MFD1127751.1"/>
    <property type="molecule type" value="Genomic_DNA"/>
</dbReference>
<dbReference type="Proteomes" id="UP001597169">
    <property type="component" value="Unassembled WGS sequence"/>
</dbReference>
<evidence type="ECO:0000313" key="3">
    <source>
        <dbReference type="Proteomes" id="UP001597169"/>
    </source>
</evidence>
<dbReference type="RefSeq" id="WP_251581533.1">
    <property type="nucleotide sequence ID" value="NZ_JBHTKX010000001.1"/>
</dbReference>
<evidence type="ECO:0000256" key="1">
    <source>
        <dbReference type="SAM" id="SignalP"/>
    </source>
</evidence>
<gene>
    <name evidence="2" type="ORF">ACFQ3J_06125</name>
</gene>
<feature type="signal peptide" evidence="1">
    <location>
        <begin position="1"/>
        <end position="30"/>
    </location>
</feature>
<comment type="caution">
    <text evidence="2">The sequence shown here is derived from an EMBL/GenBank/DDBJ whole genome shotgun (WGS) entry which is preliminary data.</text>
</comment>
<proteinExistence type="predicted"/>
<protein>
    <recommendedName>
        <fullName evidence="4">Lipoprotein</fullName>
    </recommendedName>
</protein>
<name>A0ABW3PTB9_9BACL</name>
<keyword evidence="3" id="KW-1185">Reference proteome</keyword>
<keyword evidence="1" id="KW-0732">Signal</keyword>
<feature type="chain" id="PRO_5045497410" description="Lipoprotein" evidence="1">
    <location>
        <begin position="31"/>
        <end position="160"/>
    </location>
</feature>
<reference evidence="3" key="1">
    <citation type="journal article" date="2019" name="Int. J. Syst. Evol. Microbiol.">
        <title>The Global Catalogue of Microorganisms (GCM) 10K type strain sequencing project: providing services to taxonomists for standard genome sequencing and annotation.</title>
        <authorList>
            <consortium name="The Broad Institute Genomics Platform"/>
            <consortium name="The Broad Institute Genome Sequencing Center for Infectious Disease"/>
            <person name="Wu L."/>
            <person name="Ma J."/>
        </authorList>
    </citation>
    <scope>NUCLEOTIDE SEQUENCE [LARGE SCALE GENOMIC DNA]</scope>
    <source>
        <strain evidence="3">CCUG 53519</strain>
    </source>
</reference>
<accession>A0ABW3PTB9</accession>
<evidence type="ECO:0000313" key="2">
    <source>
        <dbReference type="EMBL" id="MFD1127751.1"/>
    </source>
</evidence>